<sequence length="60" mass="6959">MFSILILPFPFKKAFKGLLFIPKWLASSTCVIPLFFRASSIASLNINIEYKDSFLIYHFI</sequence>
<proteinExistence type="predicted"/>
<dbReference type="AlphaFoldDB" id="A0A174IRP8"/>
<accession>A0A174IRP8</accession>
<dbReference type="EMBL" id="CZAI01000002">
    <property type="protein sequence ID" value="CUO88038.1"/>
    <property type="molecule type" value="Genomic_DNA"/>
</dbReference>
<organism evidence="1 2">
    <name type="scientific">Bacteroides caccae</name>
    <dbReference type="NCBI Taxonomy" id="47678"/>
    <lineage>
        <taxon>Bacteria</taxon>
        <taxon>Pseudomonadati</taxon>
        <taxon>Bacteroidota</taxon>
        <taxon>Bacteroidia</taxon>
        <taxon>Bacteroidales</taxon>
        <taxon>Bacteroidaceae</taxon>
        <taxon>Bacteroides</taxon>
    </lineage>
</organism>
<evidence type="ECO:0000313" key="1">
    <source>
        <dbReference type="EMBL" id="CUO88038.1"/>
    </source>
</evidence>
<reference evidence="1 2" key="1">
    <citation type="submission" date="2015-09" db="EMBL/GenBank/DDBJ databases">
        <authorList>
            <consortium name="Pathogen Informatics"/>
        </authorList>
    </citation>
    <scope>NUCLEOTIDE SEQUENCE [LARGE SCALE GENOMIC DNA]</scope>
    <source>
        <strain evidence="1 2">2789STDY5834880</strain>
    </source>
</reference>
<dbReference type="STRING" id="47678.ERS852494_00977"/>
<protein>
    <submittedName>
        <fullName evidence="1">Uncharacterized protein</fullName>
    </submittedName>
</protein>
<gene>
    <name evidence="1" type="ORF">ERS852494_00977</name>
</gene>
<name>A0A174IRP8_9BACE</name>
<evidence type="ECO:0000313" key="2">
    <source>
        <dbReference type="Proteomes" id="UP000095657"/>
    </source>
</evidence>
<dbReference type="Proteomes" id="UP000095657">
    <property type="component" value="Unassembled WGS sequence"/>
</dbReference>